<sequence length="135" mass="15824">MKLPPRPLQFEALAIWEQMARRQLQKKFETRVRKVEKTLADARWDITQKVWRSDILQGIKLFPAITDEEETEGRKATYKTNRSQSGDRENNRNSKRSDESDDEEFILQLLNDRPPPYVESENGPSTSTAPPEHRI</sequence>
<feature type="region of interest" description="Disordered" evidence="1">
    <location>
        <begin position="65"/>
        <end position="135"/>
    </location>
</feature>
<organism evidence="2 3">
    <name type="scientific">Pleurodeles waltl</name>
    <name type="common">Iberian ribbed newt</name>
    <dbReference type="NCBI Taxonomy" id="8319"/>
    <lineage>
        <taxon>Eukaryota</taxon>
        <taxon>Metazoa</taxon>
        <taxon>Chordata</taxon>
        <taxon>Craniata</taxon>
        <taxon>Vertebrata</taxon>
        <taxon>Euteleostomi</taxon>
        <taxon>Amphibia</taxon>
        <taxon>Batrachia</taxon>
        <taxon>Caudata</taxon>
        <taxon>Salamandroidea</taxon>
        <taxon>Salamandridae</taxon>
        <taxon>Pleurodelinae</taxon>
        <taxon>Pleurodeles</taxon>
    </lineage>
</organism>
<dbReference type="EMBL" id="JANPWB010000003">
    <property type="protein sequence ID" value="KAJ1202208.1"/>
    <property type="molecule type" value="Genomic_DNA"/>
</dbReference>
<evidence type="ECO:0000313" key="3">
    <source>
        <dbReference type="Proteomes" id="UP001066276"/>
    </source>
</evidence>
<keyword evidence="3" id="KW-1185">Reference proteome</keyword>
<reference evidence="2" key="1">
    <citation type="journal article" date="2022" name="bioRxiv">
        <title>Sequencing and chromosome-scale assembly of the giantPleurodeles waltlgenome.</title>
        <authorList>
            <person name="Brown T."/>
            <person name="Elewa A."/>
            <person name="Iarovenko S."/>
            <person name="Subramanian E."/>
            <person name="Araus A.J."/>
            <person name="Petzold A."/>
            <person name="Susuki M."/>
            <person name="Suzuki K.-i.T."/>
            <person name="Hayashi T."/>
            <person name="Toyoda A."/>
            <person name="Oliveira C."/>
            <person name="Osipova E."/>
            <person name="Leigh N.D."/>
            <person name="Simon A."/>
            <person name="Yun M.H."/>
        </authorList>
    </citation>
    <scope>NUCLEOTIDE SEQUENCE</scope>
    <source>
        <strain evidence="2">20211129_DDA</strain>
        <tissue evidence="2">Liver</tissue>
    </source>
</reference>
<gene>
    <name evidence="2" type="ORF">NDU88_006009</name>
</gene>
<accession>A0AAV7VPL3</accession>
<name>A0AAV7VPL3_PLEWA</name>
<proteinExistence type="predicted"/>
<evidence type="ECO:0000256" key="1">
    <source>
        <dbReference type="SAM" id="MobiDB-lite"/>
    </source>
</evidence>
<evidence type="ECO:0000313" key="2">
    <source>
        <dbReference type="EMBL" id="KAJ1202208.1"/>
    </source>
</evidence>
<dbReference type="Proteomes" id="UP001066276">
    <property type="component" value="Chromosome 2_1"/>
</dbReference>
<comment type="caution">
    <text evidence="2">The sequence shown here is derived from an EMBL/GenBank/DDBJ whole genome shotgun (WGS) entry which is preliminary data.</text>
</comment>
<dbReference type="AlphaFoldDB" id="A0AAV7VPL3"/>
<feature type="compositionally biased region" description="Basic and acidic residues" evidence="1">
    <location>
        <begin position="85"/>
        <end position="98"/>
    </location>
</feature>
<protein>
    <submittedName>
        <fullName evidence="2">Uncharacterized protein</fullName>
    </submittedName>
</protein>